<keyword evidence="6" id="KW-1185">Reference proteome</keyword>
<keyword evidence="2" id="KW-0472">Membrane</keyword>
<feature type="transmembrane region" description="Helical" evidence="2">
    <location>
        <begin position="6"/>
        <end position="29"/>
    </location>
</feature>
<keyword evidence="2" id="KW-1133">Transmembrane helix</keyword>
<gene>
    <name evidence="4" type="ORF">PMG11_07014</name>
    <name evidence="5" type="ORF">PMG11_07015</name>
</gene>
<organism evidence="5 6">
    <name type="scientific">Penicillium brasilianum</name>
    <dbReference type="NCBI Taxonomy" id="104259"/>
    <lineage>
        <taxon>Eukaryota</taxon>
        <taxon>Fungi</taxon>
        <taxon>Dikarya</taxon>
        <taxon>Ascomycota</taxon>
        <taxon>Pezizomycotina</taxon>
        <taxon>Eurotiomycetes</taxon>
        <taxon>Eurotiomycetidae</taxon>
        <taxon>Eurotiales</taxon>
        <taxon>Aspergillaceae</taxon>
        <taxon>Penicillium</taxon>
    </lineage>
</organism>
<dbReference type="InterPro" id="IPR038305">
    <property type="entry name" value="HeLo_sf"/>
</dbReference>
<dbReference type="STRING" id="104259.A0A0F7TRA5"/>
<dbReference type="Gene3D" id="1.20.120.1020">
    <property type="entry name" value="Prion-inhibition and propagation, HeLo domain"/>
    <property type="match status" value="1"/>
</dbReference>
<name>A0A0F7TRA5_PENBI</name>
<dbReference type="AlphaFoldDB" id="A0A0F7TRA5"/>
<evidence type="ECO:0000313" key="6">
    <source>
        <dbReference type="Proteomes" id="UP000042958"/>
    </source>
</evidence>
<dbReference type="PANTHER" id="PTHR37542">
    <property type="entry name" value="HELO DOMAIN-CONTAINING PROTEIN-RELATED"/>
    <property type="match status" value="1"/>
</dbReference>
<accession>A0A0F7TRA5</accession>
<evidence type="ECO:0000313" key="5">
    <source>
        <dbReference type="EMBL" id="CEJ58356.1"/>
    </source>
</evidence>
<dbReference type="Pfam" id="PF14479">
    <property type="entry name" value="HeLo"/>
    <property type="match status" value="1"/>
</dbReference>
<dbReference type="Proteomes" id="UP000042958">
    <property type="component" value="Unassembled WGS sequence"/>
</dbReference>
<dbReference type="InterPro" id="IPR029498">
    <property type="entry name" value="HeLo_dom"/>
</dbReference>
<feature type="domain" description="Prion-inhibition and propagation HeLo" evidence="3">
    <location>
        <begin position="6"/>
        <end position="213"/>
    </location>
</feature>
<dbReference type="EMBL" id="CDHK01000006">
    <property type="protein sequence ID" value="CEJ58356.1"/>
    <property type="molecule type" value="Genomic_DNA"/>
</dbReference>
<dbReference type="OrthoDB" id="20872at2759"/>
<dbReference type="EMBL" id="CDHK01000006">
    <property type="protein sequence ID" value="CEJ58355.1"/>
    <property type="molecule type" value="Genomic_DNA"/>
</dbReference>
<evidence type="ECO:0000259" key="3">
    <source>
        <dbReference type="Pfam" id="PF14479"/>
    </source>
</evidence>
<dbReference type="PANTHER" id="PTHR37542:SF3">
    <property type="entry name" value="PRION-INHIBITION AND PROPAGATION HELO DOMAIN-CONTAINING PROTEIN"/>
    <property type="match status" value="1"/>
</dbReference>
<feature type="region of interest" description="Disordered" evidence="1">
    <location>
        <begin position="250"/>
        <end position="272"/>
    </location>
</feature>
<protein>
    <recommendedName>
        <fullName evidence="3">Prion-inhibition and propagation HeLo domain-containing protein</fullName>
    </recommendedName>
</protein>
<reference evidence="6" key="2">
    <citation type="journal article" date="2015" name="Genome Announc.">
        <title>Draft genome sequence of the fungus Penicillium brasilianum MG11.</title>
        <authorList>
            <person name="Horn F."/>
            <person name="Linde J."/>
            <person name="Mattern D.J."/>
            <person name="Walther G."/>
            <person name="Guthke R."/>
            <person name="Brakhage A.A."/>
            <person name="Valiante V."/>
        </authorList>
    </citation>
    <scope>NUCLEOTIDE SEQUENCE [LARGE SCALE GENOMIC DNA]</scope>
    <source>
        <strain evidence="6">MG11</strain>
    </source>
</reference>
<evidence type="ECO:0000256" key="2">
    <source>
        <dbReference type="SAM" id="Phobius"/>
    </source>
</evidence>
<sequence length="272" mass="30966">MTGAEVIGAASGLAGLFTTTITWFDYIYVTRKAAPRLQSLIVKLGSAQLRLTRWGQAVGLTGSDIEDEESLKSSGLFQLDEEQENQAIRTFRILATLFEESKDICHKDRKGKSEDDPEVKANEIKPFGLDGFKWSAMHRYLHETMQKIVHERRNKMSVPRQFKFAIYDEKHLEKLIKDINDHVDALYQIYTPSASDEEEAGGEEMDKLLKVMKELRSASERDPVMNTAVKNLLEQNNENMTFNTTESTVQKIGQDQQGHYVMTVGSDANKRR</sequence>
<evidence type="ECO:0000313" key="4">
    <source>
        <dbReference type="EMBL" id="CEJ58355.1"/>
    </source>
</evidence>
<proteinExistence type="predicted"/>
<keyword evidence="2" id="KW-0812">Transmembrane</keyword>
<reference evidence="5" key="1">
    <citation type="submission" date="2014-11" db="EMBL/GenBank/DDBJ databases">
        <authorList>
            <person name="Priebe Steffen"/>
            <person name="Linde Jorg"/>
            <person name="Horn Fabian"/>
        </authorList>
    </citation>
    <scope>NUCLEOTIDE SEQUENCE [LARGE SCALE GENOMIC DNA]</scope>
</reference>
<evidence type="ECO:0000256" key="1">
    <source>
        <dbReference type="SAM" id="MobiDB-lite"/>
    </source>
</evidence>